<dbReference type="EMBL" id="CP013118">
    <property type="protein sequence ID" value="ALO16762.1"/>
    <property type="molecule type" value="Genomic_DNA"/>
</dbReference>
<dbReference type="AlphaFoldDB" id="A0A0S2I3E5"/>
<keyword evidence="1" id="KW-0732">Signal</keyword>
<evidence type="ECO:0000313" key="4">
    <source>
        <dbReference type="Proteomes" id="UP000064893"/>
    </source>
</evidence>
<sequence length="679" mass="78419" precursor="true">MKTLLTLLLMSYASMAFTQNIEKKFGEISREELTMTSYSKAPDAPGVVLFDIGSSEFIEPQGNNDIRLTRHKSLKVFDADVKYIICFTRHKRLKIFDSAALDQAKITIPYYVDGYGSTEYVRNIEAITYNTENGRLVRQELIPGNVKTEKIDSHWYQKTFEFPNAQVGSVLEFTYVLETPFLFNLPDWSFQSRLPTIYSEYKARMVPFYEYVFLAQGIERFDVRESYTTNNTRSWGEVSKVYGKNVESGIEFKENVYTYAMKGVPAFKDEAYITSINDYLMKMDFQLARFHSPAGGSYDIISTWPELIQILEDHSDFGKYANRAGRFAKRLPMLDTPVENKNESQLAQTIINYAKQNFTWNGISSKYASQSARSFYKRKNGNSADINLFLCAMLKEAGIDAEPVIISTRDHGKVDSQYPFGHFFNYTVLVVKTDNPFLADATEATLPYDRIPPRCMNGKGLVIDNNAVKWVQLNQQVAAQKEVNLFLTPDPLKKIMTVNMAMHLTEFDAYEYRRKYKNVLKIEKEFSKVVDDVVNVAIDNWAQYSKPLGIRIEGAMKIQGEGGVFKINPFMNLALRENHLRQRERKYPVDFIYPKSRLFHINLNIPDGYKLKNVPGNYEMDNSLATIMLKYHKQGDLLKIEGQYSLKKAVYSPDEYSRIRAYLRRIVEKFNSELVFVKD</sequence>
<dbReference type="Proteomes" id="UP000064893">
    <property type="component" value="Chromosome"/>
</dbReference>
<dbReference type="InterPro" id="IPR002931">
    <property type="entry name" value="Transglutaminase-like"/>
</dbReference>
<proteinExistence type="predicted"/>
<name>A0A0S2I3E5_9BACT</name>
<feature type="chain" id="PRO_5006599466" description="Transglutaminase-like domain-containing protein" evidence="1">
    <location>
        <begin position="19"/>
        <end position="679"/>
    </location>
</feature>
<dbReference type="PATRIC" id="fig|1307839.3.peg.3308"/>
<evidence type="ECO:0000259" key="2">
    <source>
        <dbReference type="Pfam" id="PF01841"/>
    </source>
</evidence>
<dbReference type="Gene3D" id="2.60.40.3140">
    <property type="match status" value="1"/>
</dbReference>
<dbReference type="Pfam" id="PF01841">
    <property type="entry name" value="Transglut_core"/>
    <property type="match status" value="1"/>
</dbReference>
<dbReference type="STRING" id="1307839.L21SP5_03147"/>
<organism evidence="3 4">
    <name type="scientific">Salinivirga cyanobacteriivorans</name>
    <dbReference type="NCBI Taxonomy" id="1307839"/>
    <lineage>
        <taxon>Bacteria</taxon>
        <taxon>Pseudomonadati</taxon>
        <taxon>Bacteroidota</taxon>
        <taxon>Bacteroidia</taxon>
        <taxon>Bacteroidales</taxon>
        <taxon>Salinivirgaceae</taxon>
        <taxon>Salinivirga</taxon>
    </lineage>
</organism>
<protein>
    <recommendedName>
        <fullName evidence="2">Transglutaminase-like domain-containing protein</fullName>
    </recommendedName>
</protein>
<gene>
    <name evidence="3" type="ORF">L21SP5_03147</name>
</gene>
<evidence type="ECO:0000256" key="1">
    <source>
        <dbReference type="SAM" id="SignalP"/>
    </source>
</evidence>
<keyword evidence="4" id="KW-1185">Reference proteome</keyword>
<reference evidence="3 4" key="1">
    <citation type="submission" date="2015-11" db="EMBL/GenBank/DDBJ databases">
        <title>Description and complete genome sequence of a novel strain predominating in hypersaline microbial mats and representing a new family of the Bacteriodetes phylum.</title>
        <authorList>
            <person name="Spring S."/>
            <person name="Bunk B."/>
            <person name="Sproer C."/>
            <person name="Klenk H.-P."/>
        </authorList>
    </citation>
    <scope>NUCLEOTIDE SEQUENCE [LARGE SCALE GENOMIC DNA]</scope>
    <source>
        <strain evidence="3 4">L21-Spi-D4</strain>
    </source>
</reference>
<dbReference type="Gene3D" id="3.10.620.30">
    <property type="match status" value="1"/>
</dbReference>
<dbReference type="OrthoDB" id="98874at2"/>
<dbReference type="Gene3D" id="2.60.120.1130">
    <property type="match status" value="1"/>
</dbReference>
<feature type="domain" description="Transglutaminase-like" evidence="2">
    <location>
        <begin position="340"/>
        <end position="417"/>
    </location>
</feature>
<feature type="signal peptide" evidence="1">
    <location>
        <begin position="1"/>
        <end position="18"/>
    </location>
</feature>
<evidence type="ECO:0000313" key="3">
    <source>
        <dbReference type="EMBL" id="ALO16762.1"/>
    </source>
</evidence>
<dbReference type="KEGG" id="blq:L21SP5_03147"/>
<accession>A0A0S2I3E5</accession>